<reference evidence="7 8" key="1">
    <citation type="journal article" date="2010" name="Stand. Genomic Sci.">
        <title>Complete genome sequence of Segniliparus rotundus type strain (CDC 1076).</title>
        <authorList>
            <person name="Sikorski J."/>
            <person name="Lapidus A."/>
            <person name="Copeland A."/>
            <person name="Misra M."/>
            <person name="Glavina Del Rio T."/>
            <person name="Nolan M."/>
            <person name="Lucas S."/>
            <person name="Chen F."/>
            <person name="Tice H."/>
            <person name="Cheng J.F."/>
            <person name="Jando M."/>
            <person name="Schneider S."/>
            <person name="Bruce D."/>
            <person name="Goodwin L."/>
            <person name="Pitluck S."/>
            <person name="Liolios K."/>
            <person name="Mikhailova N."/>
            <person name="Pati A."/>
            <person name="Ivanova N."/>
            <person name="Mavromatis K."/>
            <person name="Chen A."/>
            <person name="Palaniappan K."/>
            <person name="Chertkov O."/>
            <person name="Land M."/>
            <person name="Hauser L."/>
            <person name="Chang Y.J."/>
            <person name="Jeffries C.D."/>
            <person name="Brettin T."/>
            <person name="Detter J.C."/>
            <person name="Han C."/>
            <person name="Rohde M."/>
            <person name="Goker M."/>
            <person name="Bristow J."/>
            <person name="Eisen J.A."/>
            <person name="Markowitz V."/>
            <person name="Hugenholtz P."/>
            <person name="Kyrpides N.C."/>
            <person name="Klenk H.P."/>
        </authorList>
    </citation>
    <scope>NUCLEOTIDE SEQUENCE [LARGE SCALE GENOMIC DNA]</scope>
    <source>
        <strain evidence="8">ATCC BAA-972 / CDC 1076 / CIP 108378 / DSM 44985 / JCM 13578</strain>
    </source>
</reference>
<dbReference type="InterPro" id="IPR015424">
    <property type="entry name" value="PyrdxlP-dep_Trfase"/>
</dbReference>
<keyword evidence="3 7" id="KW-0032">Aminotransferase</keyword>
<organism evidence="7 8">
    <name type="scientific">Segniliparus rotundus (strain ATCC BAA-972 / CDC 1076 / CIP 108378 / DSM 44985 / JCM 13578)</name>
    <dbReference type="NCBI Taxonomy" id="640132"/>
    <lineage>
        <taxon>Bacteria</taxon>
        <taxon>Bacillati</taxon>
        <taxon>Actinomycetota</taxon>
        <taxon>Actinomycetes</taxon>
        <taxon>Mycobacteriales</taxon>
        <taxon>Segniliparaceae</taxon>
        <taxon>Segniliparus</taxon>
    </lineage>
</organism>
<dbReference type="SUPFAM" id="SSF53383">
    <property type="entry name" value="PLP-dependent transferases"/>
    <property type="match status" value="1"/>
</dbReference>
<dbReference type="OrthoDB" id="9765468at2"/>
<evidence type="ECO:0000256" key="5">
    <source>
        <dbReference type="ARBA" id="ARBA00022898"/>
    </source>
</evidence>
<dbReference type="PANTHER" id="PTHR11986">
    <property type="entry name" value="AMINOTRANSFERASE CLASS III"/>
    <property type="match status" value="1"/>
</dbReference>
<dbReference type="InterPro" id="IPR005814">
    <property type="entry name" value="Aminotrans_3"/>
</dbReference>
<dbReference type="HOGENOM" id="CLU_013318_0_0_11"/>
<name>D6Z782_SEGRD</name>
<dbReference type="STRING" id="640132.Srot_1347"/>
<dbReference type="Pfam" id="PF01488">
    <property type="entry name" value="Shikimate_DH"/>
    <property type="match status" value="1"/>
</dbReference>
<keyword evidence="2" id="KW-0028">Amino-acid biosynthesis</keyword>
<dbReference type="InterPro" id="IPR050103">
    <property type="entry name" value="Class-III_PLP-dep_AT"/>
</dbReference>
<dbReference type="AlphaFoldDB" id="D6Z782"/>
<dbReference type="InterPro" id="IPR006151">
    <property type="entry name" value="Shikm_DH/Glu-tRNA_Rdtase"/>
</dbReference>
<dbReference type="Proteomes" id="UP000002247">
    <property type="component" value="Chromosome"/>
</dbReference>
<keyword evidence="2" id="KW-0055">Arginine biosynthesis</keyword>
<dbReference type="Gene3D" id="3.40.50.720">
    <property type="entry name" value="NAD(P)-binding Rossmann-like Domain"/>
    <property type="match status" value="1"/>
</dbReference>
<feature type="domain" description="Quinate/shikimate 5-dehydrogenase/glutamyl-tRNA reductase" evidence="6">
    <location>
        <begin position="694"/>
        <end position="816"/>
    </location>
</feature>
<dbReference type="InterPro" id="IPR015421">
    <property type="entry name" value="PyrdxlP-dep_Trfase_major"/>
</dbReference>
<keyword evidence="8" id="KW-1185">Reference proteome</keyword>
<dbReference type="eggNOG" id="COG5322">
    <property type="taxonomic scope" value="Bacteria"/>
</dbReference>
<comment type="cofactor">
    <cofactor evidence="1">
        <name>pyridoxal 5'-phosphate</name>
        <dbReference type="ChEBI" id="CHEBI:597326"/>
    </cofactor>
</comment>
<protein>
    <submittedName>
        <fullName evidence="7">Aminotransferase class-III</fullName>
    </submittedName>
</protein>
<sequence length="894" mass="94219">MTAEHESFLADANAYAEHVRPAVSRVLRACGLDVAYSSAQGDRLCRADDPHAQRPVLDMVGGYGASLFGHNHPRLVAALVQALQGATPVNAQASVRMSSARLAARLSGLVGETTGRSYVVTFGCTGADAVEAAMKHAVAERVRRLDSAQERLERAARWVRREHVGGQRAPGAGGGERWDDVLANSMAAVQALRIAAPSFASLGGAFHGKTAGAAILTETVDAGDGFRVPGPRRVRLDSWSPDEIVRAADSEMRTVVLADFDARGRPSLSEERISTLAACFVEPILGEGGVREVPAAVLRAMRELADRHGAALVFDEIQTGMGRTGAFLASEQSGVAADYYLLAKSLGGGVAKLSAMLVEQHRYVDDFGRYHTSTFADDDLSAVVALTALDLLAGLAPSLPVLADALHADLSQLVERWPTVFAELRGRGLLLGLELRPAQADSPLLRGLVGSDGWGYIVSGYLLERHAVRVLPTLSAPLTLRIEPSAYLNDEDRAQLVGALDETAARLSSRDYAGLLSHLARPPVGRWRPPRRPRRALARSAPRPQGTVRRAAFLANLEGPSTVRLLAPELASWTDAQCAAALDRMLGELKPFEVSRHTVSSPVAGPLEVSVIGVPFSAAQASRLLHAGERPWLSGVVLEAVALAASLGASVVGLGAYTSIVTGSARDIVEDGLLVTSGNSLAAACAWQAVRRFADDRAGSADGIRVAVVGALGNIGEVLAQLLAETADTLVLVGRPGSARRLRRLGDSLSATTCVQVSEDIEVLRGCDVVVTASNSPHPIVQPQHLPPGTPRLVYDLAVPGDVALPVAGLAHVRWYAGGRMCLPMRQRVVFEGTGLAPGVVYACMAETMLLGFEPDAGVASHGPLTADSVRSAACLAARHGFEFVDTRKIGISV</sequence>
<dbReference type="Gene3D" id="3.40.640.10">
    <property type="entry name" value="Type I PLP-dependent aspartate aminotransferase-like (Major domain)"/>
    <property type="match status" value="2"/>
</dbReference>
<evidence type="ECO:0000256" key="2">
    <source>
        <dbReference type="ARBA" id="ARBA00022571"/>
    </source>
</evidence>
<evidence type="ECO:0000313" key="8">
    <source>
        <dbReference type="Proteomes" id="UP000002247"/>
    </source>
</evidence>
<dbReference type="GO" id="GO:0030170">
    <property type="term" value="F:pyridoxal phosphate binding"/>
    <property type="evidence" value="ECO:0007669"/>
    <property type="project" value="InterPro"/>
</dbReference>
<keyword evidence="4 7" id="KW-0808">Transferase</keyword>
<dbReference type="InterPro" id="IPR036291">
    <property type="entry name" value="NAD(P)-bd_dom_sf"/>
</dbReference>
<gene>
    <name evidence="7" type="ordered locus">Srot_1347</name>
</gene>
<proteinExistence type="predicted"/>
<dbReference type="eggNOG" id="COG4992">
    <property type="taxonomic scope" value="Bacteria"/>
</dbReference>
<evidence type="ECO:0000256" key="4">
    <source>
        <dbReference type="ARBA" id="ARBA00022679"/>
    </source>
</evidence>
<evidence type="ECO:0000256" key="3">
    <source>
        <dbReference type="ARBA" id="ARBA00022576"/>
    </source>
</evidence>
<dbReference type="Gene3D" id="3.90.1150.10">
    <property type="entry name" value="Aspartate Aminotransferase, domain 1"/>
    <property type="match status" value="2"/>
</dbReference>
<accession>D6Z782</accession>
<dbReference type="Pfam" id="PF00202">
    <property type="entry name" value="Aminotran_3"/>
    <property type="match status" value="1"/>
</dbReference>
<evidence type="ECO:0000259" key="6">
    <source>
        <dbReference type="Pfam" id="PF01488"/>
    </source>
</evidence>
<dbReference type="InterPro" id="IPR015422">
    <property type="entry name" value="PyrdxlP-dep_Trfase_small"/>
</dbReference>
<dbReference type="RefSeq" id="WP_013138266.1">
    <property type="nucleotide sequence ID" value="NC_014168.1"/>
</dbReference>
<evidence type="ECO:0000313" key="7">
    <source>
        <dbReference type="EMBL" id="ADG97812.1"/>
    </source>
</evidence>
<dbReference type="EMBL" id="CP001958">
    <property type="protein sequence ID" value="ADG97812.1"/>
    <property type="molecule type" value="Genomic_DNA"/>
</dbReference>
<dbReference type="KEGG" id="srt:Srot_1347"/>
<dbReference type="GO" id="GO:0042802">
    <property type="term" value="F:identical protein binding"/>
    <property type="evidence" value="ECO:0007669"/>
    <property type="project" value="TreeGrafter"/>
</dbReference>
<dbReference type="SUPFAM" id="SSF51735">
    <property type="entry name" value="NAD(P)-binding Rossmann-fold domains"/>
    <property type="match status" value="1"/>
</dbReference>
<dbReference type="PANTHER" id="PTHR11986:SF79">
    <property type="entry name" value="ACETYLORNITHINE AMINOTRANSFERASE, MITOCHONDRIAL"/>
    <property type="match status" value="1"/>
</dbReference>
<evidence type="ECO:0000256" key="1">
    <source>
        <dbReference type="ARBA" id="ARBA00001933"/>
    </source>
</evidence>
<keyword evidence="5" id="KW-0663">Pyridoxal phosphate</keyword>
<dbReference type="GO" id="GO:0006526">
    <property type="term" value="P:L-arginine biosynthetic process"/>
    <property type="evidence" value="ECO:0007669"/>
    <property type="project" value="UniProtKB-KW"/>
</dbReference>
<dbReference type="GO" id="GO:0008483">
    <property type="term" value="F:transaminase activity"/>
    <property type="evidence" value="ECO:0007669"/>
    <property type="project" value="UniProtKB-KW"/>
</dbReference>